<reference evidence="1 2" key="1">
    <citation type="journal article" date="2019" name="Commun. Biol.">
        <title>The bagworm genome reveals a unique fibroin gene that provides high tensile strength.</title>
        <authorList>
            <person name="Kono N."/>
            <person name="Nakamura H."/>
            <person name="Ohtoshi R."/>
            <person name="Tomita M."/>
            <person name="Numata K."/>
            <person name="Arakawa K."/>
        </authorList>
    </citation>
    <scope>NUCLEOTIDE SEQUENCE [LARGE SCALE GENOMIC DNA]</scope>
</reference>
<name>A0A4C1YDH9_EUMVA</name>
<evidence type="ECO:0000313" key="1">
    <source>
        <dbReference type="EMBL" id="GBP74156.1"/>
    </source>
</evidence>
<protein>
    <submittedName>
        <fullName evidence="1">Uncharacterized protein</fullName>
    </submittedName>
</protein>
<dbReference type="AlphaFoldDB" id="A0A4C1YDH9"/>
<accession>A0A4C1YDH9</accession>
<gene>
    <name evidence="1" type="ORF">EVAR_53346_1</name>
</gene>
<keyword evidence="2" id="KW-1185">Reference proteome</keyword>
<organism evidence="1 2">
    <name type="scientific">Eumeta variegata</name>
    <name type="common">Bagworm moth</name>
    <name type="synonym">Eumeta japonica</name>
    <dbReference type="NCBI Taxonomy" id="151549"/>
    <lineage>
        <taxon>Eukaryota</taxon>
        <taxon>Metazoa</taxon>
        <taxon>Ecdysozoa</taxon>
        <taxon>Arthropoda</taxon>
        <taxon>Hexapoda</taxon>
        <taxon>Insecta</taxon>
        <taxon>Pterygota</taxon>
        <taxon>Neoptera</taxon>
        <taxon>Endopterygota</taxon>
        <taxon>Lepidoptera</taxon>
        <taxon>Glossata</taxon>
        <taxon>Ditrysia</taxon>
        <taxon>Tineoidea</taxon>
        <taxon>Psychidae</taxon>
        <taxon>Oiketicinae</taxon>
        <taxon>Eumeta</taxon>
    </lineage>
</organism>
<comment type="caution">
    <text evidence="1">The sequence shown here is derived from an EMBL/GenBank/DDBJ whole genome shotgun (WGS) entry which is preliminary data.</text>
</comment>
<dbReference type="EMBL" id="BGZK01001197">
    <property type="protein sequence ID" value="GBP74156.1"/>
    <property type="molecule type" value="Genomic_DNA"/>
</dbReference>
<dbReference type="Proteomes" id="UP000299102">
    <property type="component" value="Unassembled WGS sequence"/>
</dbReference>
<proteinExistence type="predicted"/>
<sequence>MEECSELYNYIPAAEFRYHFAHFYQLHVWRFTTVRFMRIFYQVEYTLQYNAQNCRFELFANDPMRRYNTPRHYLLLHRDLILRHRDAFLTKFTGGQSFMRCVDYPLSHRALAPTSASGPVPNVDTGLTVASGPVAAHNSVLCAALGSGLESNSFIGTHYRAKNVAYT</sequence>
<evidence type="ECO:0000313" key="2">
    <source>
        <dbReference type="Proteomes" id="UP000299102"/>
    </source>
</evidence>